<dbReference type="SUPFAM" id="SSF48452">
    <property type="entry name" value="TPR-like"/>
    <property type="match status" value="1"/>
</dbReference>
<dbReference type="Pfam" id="PF13432">
    <property type="entry name" value="TPR_16"/>
    <property type="match status" value="1"/>
</dbReference>
<accession>A0A644WFP4</accession>
<protein>
    <recommendedName>
        <fullName evidence="4">Beta-barrel assembly-enhancing protease</fullName>
    </recommendedName>
</protein>
<evidence type="ECO:0000256" key="2">
    <source>
        <dbReference type="SAM" id="Phobius"/>
    </source>
</evidence>
<dbReference type="AlphaFoldDB" id="A0A644WFP4"/>
<dbReference type="EMBL" id="VSSQ01000860">
    <property type="protein sequence ID" value="MPM02318.1"/>
    <property type="molecule type" value="Genomic_DNA"/>
</dbReference>
<evidence type="ECO:0000313" key="3">
    <source>
        <dbReference type="EMBL" id="MPM02318.1"/>
    </source>
</evidence>
<feature type="transmembrane region" description="Helical" evidence="2">
    <location>
        <begin position="30"/>
        <end position="51"/>
    </location>
</feature>
<evidence type="ECO:0000256" key="1">
    <source>
        <dbReference type="SAM" id="MobiDB-lite"/>
    </source>
</evidence>
<dbReference type="Gene3D" id="1.25.40.10">
    <property type="entry name" value="Tetratricopeptide repeat domain"/>
    <property type="match status" value="1"/>
</dbReference>
<comment type="caution">
    <text evidence="3">The sequence shown here is derived from an EMBL/GenBank/DDBJ whole genome shotgun (WGS) entry which is preliminary data.</text>
</comment>
<feature type="compositionally biased region" description="Basic and acidic residues" evidence="1">
    <location>
        <begin position="327"/>
        <end position="337"/>
    </location>
</feature>
<feature type="transmembrane region" description="Helical" evidence="2">
    <location>
        <begin position="7"/>
        <end position="24"/>
    </location>
</feature>
<keyword evidence="2" id="KW-0812">Transmembrane</keyword>
<sequence length="357" mass="40803">MKRNMNWGLWMSLLVTVIVFTLKIPTYSKILLLGLFIAGMLYLKRSIFYYVKANRKITSENEQEWDQAWPLYRKAIKAGLQKSFVITSASMFLQRGDALEGKAILEQYLATSKGKDSNLDNIAKTMVSMAYWMDGDLQKAIRTVEEVYESGYRDKNLFINYTTYALENGDLQKAEALIDESGEMENTSPGIKDNRGWLHIVQGEWDLADALFSALIEKNPRFPEPYVHYAQVHIHYGEVQAAIDLLKRALKVRFSNTSGMKQKQIQQLLSRLEAPETRLRTAKEIDADPVNVASGRVPRPLQGSFASQDAETLQGFAARPKKPRAKQAVEKSEERLPNTDLTEEDLEYIRKHNLEKN</sequence>
<dbReference type="InterPro" id="IPR011990">
    <property type="entry name" value="TPR-like_helical_dom_sf"/>
</dbReference>
<keyword evidence="2" id="KW-1133">Transmembrane helix</keyword>
<evidence type="ECO:0008006" key="4">
    <source>
        <dbReference type="Google" id="ProtNLM"/>
    </source>
</evidence>
<gene>
    <name evidence="3" type="ORF">SDC9_48563</name>
</gene>
<proteinExistence type="predicted"/>
<organism evidence="3">
    <name type="scientific">bioreactor metagenome</name>
    <dbReference type="NCBI Taxonomy" id="1076179"/>
    <lineage>
        <taxon>unclassified sequences</taxon>
        <taxon>metagenomes</taxon>
        <taxon>ecological metagenomes</taxon>
    </lineage>
</organism>
<feature type="region of interest" description="Disordered" evidence="1">
    <location>
        <begin position="313"/>
        <end position="341"/>
    </location>
</feature>
<keyword evidence="2" id="KW-0472">Membrane</keyword>
<name>A0A644WFP4_9ZZZZ</name>
<reference evidence="3" key="1">
    <citation type="submission" date="2019-08" db="EMBL/GenBank/DDBJ databases">
        <authorList>
            <person name="Kucharzyk K."/>
            <person name="Murdoch R.W."/>
            <person name="Higgins S."/>
            <person name="Loffler F."/>
        </authorList>
    </citation>
    <scope>NUCLEOTIDE SEQUENCE</scope>
</reference>